<dbReference type="OrthoDB" id="9789029at2"/>
<gene>
    <name evidence="6" type="ordered locus">Q7A_177</name>
</gene>
<dbReference type="GO" id="GO:0004671">
    <property type="term" value="F:protein C-terminal S-isoprenylcysteine carboxyl O-methyltransferase activity"/>
    <property type="evidence" value="ECO:0007669"/>
    <property type="project" value="InterPro"/>
</dbReference>
<dbReference type="PANTHER" id="PTHR12714:SF9">
    <property type="entry name" value="PROTEIN-S-ISOPRENYLCYSTEINE O-METHYLTRANSFERASE"/>
    <property type="match status" value="1"/>
</dbReference>
<dbReference type="HOGENOM" id="CLU_065200_1_1_6"/>
<reference evidence="6 7" key="2">
    <citation type="journal article" date="2013" name="Int. J. Syst. Evol. Microbiol.">
        <title>Methylophaga nitratireducenticrescens sp. nov. and Methylophaga frappieri sp. nov., isolated from the biofilm of the methanol-fed denitrification system treating the seawater at the Montreal Biodome.</title>
        <authorList>
            <person name="Villeneuve C."/>
            <person name="Martineau C."/>
            <person name="Mauffrey F."/>
            <person name="Villemur R."/>
        </authorList>
    </citation>
    <scope>NUCLEOTIDE SEQUENCE [LARGE SCALE GENOMIC DNA]</scope>
    <source>
        <strain evidence="6 7">JAM1</strain>
    </source>
</reference>
<dbReference type="EMBL" id="CP003390">
    <property type="protein sequence ID" value="AFI83036.1"/>
    <property type="molecule type" value="Genomic_DNA"/>
</dbReference>
<feature type="transmembrane region" description="Helical" evidence="5">
    <location>
        <begin position="79"/>
        <end position="100"/>
    </location>
</feature>
<sequence>MKKDKTLQQSSTSNWFYSLLILLSALIIMTLLLKMQTLTWAEIVWFLAFTATFIIRLPFTRMVKQNHIVLAKQDTSEKVLLFGMFASSMFLPGMYLITSWLDFANYSVSEQFVLIAALLQIPYLWLFWRSHADLGRNWSPTLELHEQHKLVTKGVYARLRHPMYSAIWLFVIAQPFLLQNWIAGFLIVPAFTLLSLGRIPREETMLREQFGQAYEDYIARTGKLFPKFHGK</sequence>
<evidence type="ECO:0000256" key="5">
    <source>
        <dbReference type="SAM" id="Phobius"/>
    </source>
</evidence>
<reference evidence="6 7" key="1">
    <citation type="journal article" date="2012" name="J. Bacteriol.">
        <title>Complete genome sequences of Methylophaga sp. strain JAM1 and Methylophaga sp. strain JAM7.</title>
        <authorList>
            <person name="Villeneuve C."/>
            <person name="Martineau C."/>
            <person name="Mauffrey F."/>
            <person name="Villemur R."/>
        </authorList>
    </citation>
    <scope>NUCLEOTIDE SEQUENCE [LARGE SCALE GENOMIC DNA]</scope>
    <source>
        <strain evidence="6 7">JAM1</strain>
    </source>
</reference>
<protein>
    <submittedName>
        <fullName evidence="6">Isoprenylcysteine carboxyl methyltransferase</fullName>
    </submittedName>
</protein>
<evidence type="ECO:0000256" key="4">
    <source>
        <dbReference type="ARBA" id="ARBA00023136"/>
    </source>
</evidence>
<dbReference type="RefSeq" id="WP_014705412.1">
    <property type="nucleotide sequence ID" value="NC_017857.3"/>
</dbReference>
<dbReference type="AlphaFoldDB" id="I1XF67"/>
<feature type="transmembrane region" description="Helical" evidence="5">
    <location>
        <begin position="12"/>
        <end position="33"/>
    </location>
</feature>
<dbReference type="eggNOG" id="COG2020">
    <property type="taxonomic scope" value="Bacteria"/>
</dbReference>
<dbReference type="PATRIC" id="fig|754476.3.peg.176"/>
<evidence type="ECO:0000313" key="7">
    <source>
        <dbReference type="Proteomes" id="UP000009144"/>
    </source>
</evidence>
<feature type="transmembrane region" description="Helical" evidence="5">
    <location>
        <begin position="166"/>
        <end position="191"/>
    </location>
</feature>
<evidence type="ECO:0000313" key="6">
    <source>
        <dbReference type="EMBL" id="AFI83036.1"/>
    </source>
</evidence>
<dbReference type="GO" id="GO:0032259">
    <property type="term" value="P:methylation"/>
    <property type="evidence" value="ECO:0007669"/>
    <property type="project" value="UniProtKB-KW"/>
</dbReference>
<dbReference type="PANTHER" id="PTHR12714">
    <property type="entry name" value="PROTEIN-S ISOPRENYLCYSTEINE O-METHYLTRANSFERASE"/>
    <property type="match status" value="1"/>
</dbReference>
<keyword evidence="6" id="KW-0489">Methyltransferase</keyword>
<keyword evidence="4 5" id="KW-0472">Membrane</keyword>
<dbReference type="Proteomes" id="UP000009144">
    <property type="component" value="Chromosome"/>
</dbReference>
<name>I1XF67_METNJ</name>
<dbReference type="NCBIfam" id="NF040696">
    <property type="entry name" value="isopcys_mtase"/>
    <property type="match status" value="1"/>
</dbReference>
<evidence type="ECO:0000256" key="2">
    <source>
        <dbReference type="ARBA" id="ARBA00022692"/>
    </source>
</evidence>
<evidence type="ECO:0000256" key="3">
    <source>
        <dbReference type="ARBA" id="ARBA00022989"/>
    </source>
</evidence>
<keyword evidence="2 5" id="KW-0812">Transmembrane</keyword>
<keyword evidence="6" id="KW-0808">Transferase</keyword>
<keyword evidence="7" id="KW-1185">Reference proteome</keyword>
<dbReference type="GO" id="GO:0016020">
    <property type="term" value="C:membrane"/>
    <property type="evidence" value="ECO:0007669"/>
    <property type="project" value="UniProtKB-SubCell"/>
</dbReference>
<organism evidence="6 7">
    <name type="scientific">Methylophaga nitratireducenticrescens</name>
    <dbReference type="NCBI Taxonomy" id="754476"/>
    <lineage>
        <taxon>Bacteria</taxon>
        <taxon>Pseudomonadati</taxon>
        <taxon>Pseudomonadota</taxon>
        <taxon>Gammaproteobacteria</taxon>
        <taxon>Thiotrichales</taxon>
        <taxon>Piscirickettsiaceae</taxon>
        <taxon>Methylophaga</taxon>
    </lineage>
</organism>
<dbReference type="STRING" id="754476.Q7A_177"/>
<dbReference type="Gene3D" id="1.20.120.1630">
    <property type="match status" value="1"/>
</dbReference>
<accession>I1XF67</accession>
<evidence type="ECO:0000256" key="1">
    <source>
        <dbReference type="ARBA" id="ARBA00004141"/>
    </source>
</evidence>
<feature type="transmembrane region" description="Helical" evidence="5">
    <location>
        <begin position="112"/>
        <end position="128"/>
    </location>
</feature>
<dbReference type="Pfam" id="PF04140">
    <property type="entry name" value="ICMT"/>
    <property type="match status" value="1"/>
</dbReference>
<proteinExistence type="predicted"/>
<feature type="transmembrane region" description="Helical" evidence="5">
    <location>
        <begin position="39"/>
        <end position="59"/>
    </location>
</feature>
<comment type="subcellular location">
    <subcellularLocation>
        <location evidence="1">Membrane</location>
        <topology evidence="1">Multi-pass membrane protein</topology>
    </subcellularLocation>
</comment>
<dbReference type="KEGG" id="mej:Q7A_177"/>
<dbReference type="InterPro" id="IPR054851">
    <property type="entry name" value="Isoprenylcys_mtase"/>
</dbReference>
<dbReference type="InterPro" id="IPR007269">
    <property type="entry name" value="ICMT_MeTrfase"/>
</dbReference>
<keyword evidence="3 5" id="KW-1133">Transmembrane helix</keyword>